<organism evidence="2 3">
    <name type="scientific">Prosthecobacter algae</name>
    <dbReference type="NCBI Taxonomy" id="1144682"/>
    <lineage>
        <taxon>Bacteria</taxon>
        <taxon>Pseudomonadati</taxon>
        <taxon>Verrucomicrobiota</taxon>
        <taxon>Verrucomicrobiia</taxon>
        <taxon>Verrucomicrobiales</taxon>
        <taxon>Verrucomicrobiaceae</taxon>
        <taxon>Prosthecobacter</taxon>
    </lineage>
</organism>
<dbReference type="InterPro" id="IPR010985">
    <property type="entry name" value="Ribbon_hlx_hlx"/>
</dbReference>
<reference evidence="3" key="1">
    <citation type="journal article" date="2019" name="Int. J. Syst. Evol. Microbiol.">
        <title>The Global Catalogue of Microorganisms (GCM) 10K type strain sequencing project: providing services to taxonomists for standard genome sequencing and annotation.</title>
        <authorList>
            <consortium name="The Broad Institute Genomics Platform"/>
            <consortium name="The Broad Institute Genome Sequencing Center for Infectious Disease"/>
            <person name="Wu L."/>
            <person name="Ma J."/>
        </authorList>
    </citation>
    <scope>NUCLEOTIDE SEQUENCE [LARGE SCALE GENOMIC DNA]</scope>
    <source>
        <strain evidence="3">JCM 18053</strain>
    </source>
</reference>
<name>A0ABP9P7G6_9BACT</name>
<dbReference type="InterPro" id="IPR013321">
    <property type="entry name" value="Arc_rbn_hlx_hlx"/>
</dbReference>
<evidence type="ECO:0000313" key="3">
    <source>
        <dbReference type="Proteomes" id="UP001499852"/>
    </source>
</evidence>
<evidence type="ECO:0000259" key="1">
    <source>
        <dbReference type="Pfam" id="PF03869"/>
    </source>
</evidence>
<feature type="domain" description="Arc-like DNA binding" evidence="1">
    <location>
        <begin position="9"/>
        <end position="45"/>
    </location>
</feature>
<dbReference type="EMBL" id="BAABIA010000004">
    <property type="protein sequence ID" value="GAA5140533.1"/>
    <property type="molecule type" value="Genomic_DNA"/>
</dbReference>
<dbReference type="SUPFAM" id="SSF47598">
    <property type="entry name" value="Ribbon-helix-helix"/>
    <property type="match status" value="1"/>
</dbReference>
<comment type="caution">
    <text evidence="2">The sequence shown here is derived from an EMBL/GenBank/DDBJ whole genome shotgun (WGS) entry which is preliminary data.</text>
</comment>
<sequence length="96" mass="10947">MTALTLKSLPESLIERLRTSAELTHRSLNKEIIHRLERSFDQPAPTLKTENWDESRVNEQADAWDKIAGTWKSDVSLEAEIEALYAARTPGREVTL</sequence>
<dbReference type="Gene3D" id="1.10.1220.10">
    <property type="entry name" value="Met repressor-like"/>
    <property type="match status" value="1"/>
</dbReference>
<evidence type="ECO:0000313" key="2">
    <source>
        <dbReference type="EMBL" id="GAA5140533.1"/>
    </source>
</evidence>
<proteinExistence type="predicted"/>
<dbReference type="Pfam" id="PF03869">
    <property type="entry name" value="Arc"/>
    <property type="match status" value="1"/>
</dbReference>
<gene>
    <name evidence="2" type="ORF">GCM10023213_23260</name>
</gene>
<protein>
    <recommendedName>
        <fullName evidence="1">Arc-like DNA binding domain-containing protein</fullName>
    </recommendedName>
</protein>
<keyword evidence="3" id="KW-1185">Reference proteome</keyword>
<dbReference type="InterPro" id="IPR005569">
    <property type="entry name" value="Arc_DNA-bd_dom"/>
</dbReference>
<dbReference type="Proteomes" id="UP001499852">
    <property type="component" value="Unassembled WGS sequence"/>
</dbReference>
<accession>A0ABP9P7G6</accession>